<dbReference type="InterPro" id="IPR001387">
    <property type="entry name" value="Cro/C1-type_HTH"/>
</dbReference>
<evidence type="ECO:0000259" key="3">
    <source>
        <dbReference type="Pfam" id="PF13464"/>
    </source>
</evidence>
<dbReference type="InterPro" id="IPR050400">
    <property type="entry name" value="Bact_Cytoskel_RodZ"/>
</dbReference>
<name>A0A4Q2IPR1_9SPHN</name>
<dbReference type="InterPro" id="IPR010982">
    <property type="entry name" value="Lambda_DNA-bd_dom_sf"/>
</dbReference>
<evidence type="ECO:0000313" key="4">
    <source>
        <dbReference type="EMBL" id="RXZ31613.1"/>
    </source>
</evidence>
<dbReference type="CDD" id="cd00093">
    <property type="entry name" value="HTH_XRE"/>
    <property type="match status" value="1"/>
</dbReference>
<dbReference type="OrthoDB" id="9790252at2"/>
<feature type="region of interest" description="Disordered" evidence="1">
    <location>
        <begin position="263"/>
        <end position="286"/>
    </location>
</feature>
<dbReference type="AlphaFoldDB" id="A0A4Q2IPR1"/>
<reference evidence="4 5" key="1">
    <citation type="submission" date="2019-01" db="EMBL/GenBank/DDBJ databases">
        <title>Sphingomonas mucosissima sp. nov. and Sphingomonas desiccabilis sp. nov., from biological soil crusts in the Colorado Plateau, USA.</title>
        <authorList>
            <person name="Zhu D."/>
        </authorList>
    </citation>
    <scope>NUCLEOTIDE SEQUENCE [LARGE SCALE GENOMIC DNA]</scope>
    <source>
        <strain evidence="4 5">CP1D</strain>
    </source>
</reference>
<dbReference type="RefSeq" id="WP_129341852.1">
    <property type="nucleotide sequence ID" value="NZ_JACIDD010000002.1"/>
</dbReference>
<dbReference type="PANTHER" id="PTHR34475">
    <property type="match status" value="1"/>
</dbReference>
<dbReference type="Pfam" id="PF13413">
    <property type="entry name" value="HTH_25"/>
    <property type="match status" value="1"/>
</dbReference>
<keyword evidence="2" id="KW-0812">Transmembrane</keyword>
<proteinExistence type="predicted"/>
<evidence type="ECO:0000256" key="2">
    <source>
        <dbReference type="SAM" id="Phobius"/>
    </source>
</evidence>
<dbReference type="EMBL" id="SDPT01000002">
    <property type="protein sequence ID" value="RXZ31613.1"/>
    <property type="molecule type" value="Genomic_DNA"/>
</dbReference>
<feature type="domain" description="Cytoskeleton protein RodZ-like C-terminal" evidence="3">
    <location>
        <begin position="181"/>
        <end position="245"/>
    </location>
</feature>
<evidence type="ECO:0000313" key="5">
    <source>
        <dbReference type="Proteomes" id="UP000292347"/>
    </source>
</evidence>
<dbReference type="Gene3D" id="1.10.260.40">
    <property type="entry name" value="lambda repressor-like DNA-binding domains"/>
    <property type="match status" value="1"/>
</dbReference>
<accession>A0A4Q2IPR1</accession>
<comment type="caution">
    <text evidence="4">The sequence shown here is derived from an EMBL/GenBank/DDBJ whole genome shotgun (WGS) entry which is preliminary data.</text>
</comment>
<organism evidence="4 5">
    <name type="scientific">Sphingomonas desiccabilis</name>
    <dbReference type="NCBI Taxonomy" id="429134"/>
    <lineage>
        <taxon>Bacteria</taxon>
        <taxon>Pseudomonadati</taxon>
        <taxon>Pseudomonadota</taxon>
        <taxon>Alphaproteobacteria</taxon>
        <taxon>Sphingomonadales</taxon>
        <taxon>Sphingomonadaceae</taxon>
        <taxon>Sphingomonas</taxon>
    </lineage>
</organism>
<dbReference type="GO" id="GO:0003677">
    <property type="term" value="F:DNA binding"/>
    <property type="evidence" value="ECO:0007669"/>
    <property type="project" value="InterPro"/>
</dbReference>
<dbReference type="PANTHER" id="PTHR34475:SF1">
    <property type="entry name" value="CYTOSKELETON PROTEIN RODZ"/>
    <property type="match status" value="1"/>
</dbReference>
<protein>
    <submittedName>
        <fullName evidence="4">Helix-turn-helix domain-containing protein</fullName>
    </submittedName>
</protein>
<sequence>MGEGEGAVERSPAAMKAGERLRQAREAQGLDLAEVAARTRIPQRHLEAIETSNFSQLPSTTYAMGFGRSYARAVGVDEVALARDLRHELDVSYQRREPKPDLQPHAPPRLPSRGLANGGLIAGAVILVLLALWFGTSLLRGGDTPPAQQATAESELGVMPVPAASPAVAAPAAPVTGSQVTLTATDEVWVRVYDAAGKTLMQKTMSAGERYDVPLDASGPMINVGRPDKLAVTINGSSVAPLGSGARPIKDIGVSAQALRARDGGATPAAAAAGTGDATVPAAPQG</sequence>
<gene>
    <name evidence="4" type="ORF">EO081_10275</name>
</gene>
<keyword evidence="5" id="KW-1185">Reference proteome</keyword>
<feature type="compositionally biased region" description="Low complexity" evidence="1">
    <location>
        <begin position="264"/>
        <end position="286"/>
    </location>
</feature>
<dbReference type="InterPro" id="IPR025194">
    <property type="entry name" value="RodZ-like_C"/>
</dbReference>
<dbReference type="Pfam" id="PF13464">
    <property type="entry name" value="RodZ_C"/>
    <property type="match status" value="1"/>
</dbReference>
<keyword evidence="2" id="KW-0472">Membrane</keyword>
<feature type="transmembrane region" description="Helical" evidence="2">
    <location>
        <begin position="115"/>
        <end position="135"/>
    </location>
</feature>
<evidence type="ECO:0000256" key="1">
    <source>
        <dbReference type="SAM" id="MobiDB-lite"/>
    </source>
</evidence>
<keyword evidence="2" id="KW-1133">Transmembrane helix</keyword>
<dbReference type="Proteomes" id="UP000292347">
    <property type="component" value="Unassembled WGS sequence"/>
</dbReference>
<dbReference type="SUPFAM" id="SSF47413">
    <property type="entry name" value="lambda repressor-like DNA-binding domains"/>
    <property type="match status" value="1"/>
</dbReference>